<evidence type="ECO:0000313" key="2">
    <source>
        <dbReference type="EMBL" id="GIE99103.1"/>
    </source>
</evidence>
<evidence type="ECO:0000256" key="1">
    <source>
        <dbReference type="SAM" id="MobiDB-lite"/>
    </source>
</evidence>
<evidence type="ECO:0008006" key="4">
    <source>
        <dbReference type="Google" id="ProtNLM"/>
    </source>
</evidence>
<dbReference type="EMBL" id="BOMV01000069">
    <property type="protein sequence ID" value="GIE99103.1"/>
    <property type="molecule type" value="Genomic_DNA"/>
</dbReference>
<dbReference type="AlphaFoldDB" id="A0A919K2M1"/>
<comment type="caution">
    <text evidence="2">The sequence shown here is derived from an EMBL/GenBank/DDBJ whole genome shotgun (WGS) entry which is preliminary data.</text>
</comment>
<feature type="compositionally biased region" description="Low complexity" evidence="1">
    <location>
        <begin position="256"/>
        <end position="269"/>
    </location>
</feature>
<feature type="compositionally biased region" description="Gly residues" evidence="1">
    <location>
        <begin position="400"/>
        <end position="409"/>
    </location>
</feature>
<dbReference type="RefSeq" id="WP_203786107.1">
    <property type="nucleotide sequence ID" value="NZ_BOMV01000069.1"/>
</dbReference>
<name>A0A919K2M1_9ACTN</name>
<feature type="compositionally biased region" description="Pro residues" evidence="1">
    <location>
        <begin position="270"/>
        <end position="284"/>
    </location>
</feature>
<evidence type="ECO:0000313" key="3">
    <source>
        <dbReference type="Proteomes" id="UP000636960"/>
    </source>
</evidence>
<reference evidence="2" key="1">
    <citation type="submission" date="2021-01" db="EMBL/GenBank/DDBJ databases">
        <title>Whole genome shotgun sequence of Actinoplanes rishiriensis NBRC 108556.</title>
        <authorList>
            <person name="Komaki H."/>
            <person name="Tamura T."/>
        </authorList>
    </citation>
    <scope>NUCLEOTIDE SEQUENCE</scope>
    <source>
        <strain evidence="2">NBRC 108556</strain>
    </source>
</reference>
<feature type="compositionally biased region" description="Gly residues" evidence="1">
    <location>
        <begin position="373"/>
        <end position="383"/>
    </location>
</feature>
<proteinExistence type="predicted"/>
<sequence length="454" mass="46394">MLDAGGGGGGGTPWALLTVDKMYELIKSADTDKQWTLADGWKKSAELISSHRFQVQDYRDNLASAWPPDRSQASAAYLDRLDVMIASLTETYEAALQNYDAVVSATGSIYQAQVQMEKIYQEYKNNETLLANFAAKQQEQQNNPTPTPSPSPSGGEQPPVATGRQEALRLQASSMLNGVSTDLAQAQARIARPAPYQKPGDLKGEQPTGDDGGYFPPPIPPITPNYGGSNSSGSGSTRPSTTFPAATSVPTPPATTQPGLILGGTTPQGLTPPTPINPALPTPAGPGVLPSPGALPPSNPLLPGGGQSVVPTTGPGSGRNLGTPRDGVVRPGARPDMLRPMPPGGVIGAAPAIGPVHPGAGRPGSTRVNPVGGVIGEGQGVGARPGNSAGGSLAAPHAGGAYGPGGRGNSGRREDADGSHWDPDNPWETAEGVAPVVMPPREQRVDPGPAIGLH</sequence>
<feature type="compositionally biased region" description="Low complexity" evidence="1">
    <location>
        <begin position="224"/>
        <end position="249"/>
    </location>
</feature>
<feature type="compositionally biased region" description="Basic and acidic residues" evidence="1">
    <location>
        <begin position="411"/>
        <end position="423"/>
    </location>
</feature>
<gene>
    <name evidence="2" type="ORF">Ari01nite_65680</name>
</gene>
<organism evidence="2 3">
    <name type="scientific">Paractinoplanes rishiriensis</name>
    <dbReference type="NCBI Taxonomy" id="1050105"/>
    <lineage>
        <taxon>Bacteria</taxon>
        <taxon>Bacillati</taxon>
        <taxon>Actinomycetota</taxon>
        <taxon>Actinomycetes</taxon>
        <taxon>Micromonosporales</taxon>
        <taxon>Micromonosporaceae</taxon>
        <taxon>Paractinoplanes</taxon>
    </lineage>
</organism>
<keyword evidence="3" id="KW-1185">Reference proteome</keyword>
<feature type="region of interest" description="Disordered" evidence="1">
    <location>
        <begin position="137"/>
        <end position="163"/>
    </location>
</feature>
<accession>A0A919K2M1</accession>
<protein>
    <recommendedName>
        <fullName evidence="4">PPE family domain-containing protein</fullName>
    </recommendedName>
</protein>
<dbReference type="Proteomes" id="UP000636960">
    <property type="component" value="Unassembled WGS sequence"/>
</dbReference>
<feature type="region of interest" description="Disordered" evidence="1">
    <location>
        <begin position="191"/>
        <end position="454"/>
    </location>
</feature>